<evidence type="ECO:0000313" key="3">
    <source>
        <dbReference type="RefSeq" id="XP_056690360.1"/>
    </source>
</evidence>
<keyword evidence="2" id="KW-1185">Reference proteome</keyword>
<reference evidence="3" key="2">
    <citation type="submission" date="2025-08" db="UniProtKB">
        <authorList>
            <consortium name="RefSeq"/>
        </authorList>
    </citation>
    <scope>IDENTIFICATION</scope>
    <source>
        <tissue evidence="3">Leaf</tissue>
    </source>
</reference>
<feature type="domain" description="Reverse transcriptase" evidence="1">
    <location>
        <begin position="70"/>
        <end position="125"/>
    </location>
</feature>
<dbReference type="SUPFAM" id="SSF56672">
    <property type="entry name" value="DNA/RNA polymerases"/>
    <property type="match status" value="1"/>
</dbReference>
<name>A0ABM3R427_SPIOL</name>
<accession>A0ABM3R427</accession>
<evidence type="ECO:0000259" key="1">
    <source>
        <dbReference type="Pfam" id="PF00078"/>
    </source>
</evidence>
<organism evidence="2 3">
    <name type="scientific">Spinacia oleracea</name>
    <name type="common">Spinach</name>
    <dbReference type="NCBI Taxonomy" id="3562"/>
    <lineage>
        <taxon>Eukaryota</taxon>
        <taxon>Viridiplantae</taxon>
        <taxon>Streptophyta</taxon>
        <taxon>Embryophyta</taxon>
        <taxon>Tracheophyta</taxon>
        <taxon>Spermatophyta</taxon>
        <taxon>Magnoliopsida</taxon>
        <taxon>eudicotyledons</taxon>
        <taxon>Gunneridae</taxon>
        <taxon>Pentapetalae</taxon>
        <taxon>Caryophyllales</taxon>
        <taxon>Chenopodiaceae</taxon>
        <taxon>Chenopodioideae</taxon>
        <taxon>Anserineae</taxon>
        <taxon>Spinacia</taxon>
    </lineage>
</organism>
<proteinExistence type="predicted"/>
<sequence length="125" mass="14464">MVSYRRFGKPRSVEIITEMELVKLVSKGNPVFLCNVRDLESEVMDKPADLLEKGYIRTSASPWAAPILDLMNRVFHAVLDKFVVVLIDDILLHSKSEEDHDEHLRSVLNTLRDNRLYAKFSKCEF</sequence>
<dbReference type="InterPro" id="IPR000477">
    <property type="entry name" value="RT_dom"/>
</dbReference>
<dbReference type="InterPro" id="IPR053134">
    <property type="entry name" value="RNA-dir_DNA_polymerase"/>
</dbReference>
<protein>
    <recommendedName>
        <fullName evidence="1">Reverse transcriptase domain-containing protein</fullName>
    </recommendedName>
</protein>
<evidence type="ECO:0000313" key="2">
    <source>
        <dbReference type="Proteomes" id="UP000813463"/>
    </source>
</evidence>
<reference evidence="2" key="1">
    <citation type="journal article" date="2021" name="Nat. Commun.">
        <title>Genomic analyses provide insights into spinach domestication and the genetic basis of agronomic traits.</title>
        <authorList>
            <person name="Cai X."/>
            <person name="Sun X."/>
            <person name="Xu C."/>
            <person name="Sun H."/>
            <person name="Wang X."/>
            <person name="Ge C."/>
            <person name="Zhang Z."/>
            <person name="Wang Q."/>
            <person name="Fei Z."/>
            <person name="Jiao C."/>
            <person name="Wang Q."/>
        </authorList>
    </citation>
    <scope>NUCLEOTIDE SEQUENCE [LARGE SCALE GENOMIC DNA]</scope>
    <source>
        <strain evidence="2">cv. Varoflay</strain>
    </source>
</reference>
<dbReference type="InterPro" id="IPR043128">
    <property type="entry name" value="Rev_trsase/Diguanyl_cyclase"/>
</dbReference>
<gene>
    <name evidence="3" type="primary">LOC130465571</name>
</gene>
<dbReference type="RefSeq" id="XP_056690360.1">
    <property type="nucleotide sequence ID" value="XM_056834382.1"/>
</dbReference>
<dbReference type="PANTHER" id="PTHR24559:SF444">
    <property type="entry name" value="REVERSE TRANSCRIPTASE DOMAIN-CONTAINING PROTEIN"/>
    <property type="match status" value="1"/>
</dbReference>
<dbReference type="InterPro" id="IPR043502">
    <property type="entry name" value="DNA/RNA_pol_sf"/>
</dbReference>
<dbReference type="Proteomes" id="UP000813463">
    <property type="component" value="Chromosome 1"/>
</dbReference>
<dbReference type="PANTHER" id="PTHR24559">
    <property type="entry name" value="TRANSPOSON TY3-I GAG-POL POLYPROTEIN"/>
    <property type="match status" value="1"/>
</dbReference>
<dbReference type="Pfam" id="PF00078">
    <property type="entry name" value="RVT_1"/>
    <property type="match status" value="1"/>
</dbReference>
<dbReference type="Gene3D" id="3.30.70.270">
    <property type="match status" value="1"/>
</dbReference>
<dbReference type="GeneID" id="130465571"/>